<name>A0A0D3KN84_EMIH1</name>
<evidence type="ECO:0000256" key="2">
    <source>
        <dbReference type="ARBA" id="ARBA00004801"/>
    </source>
</evidence>
<dbReference type="GO" id="GO:0044209">
    <property type="term" value="P:AMP salvage"/>
    <property type="evidence" value="ECO:0007669"/>
    <property type="project" value="UniProtKB-UniRule"/>
</dbReference>
<evidence type="ECO:0000256" key="5">
    <source>
        <dbReference type="ARBA" id="ARBA00022679"/>
    </source>
</evidence>
<reference evidence="14" key="1">
    <citation type="journal article" date="2013" name="Nature">
        <title>Pan genome of the phytoplankton Emiliania underpins its global distribution.</title>
        <authorList>
            <person name="Read B.A."/>
            <person name="Kegel J."/>
            <person name="Klute M.J."/>
            <person name="Kuo A."/>
            <person name="Lefebvre S.C."/>
            <person name="Maumus F."/>
            <person name="Mayer C."/>
            <person name="Miller J."/>
            <person name="Monier A."/>
            <person name="Salamov A."/>
            <person name="Young J."/>
            <person name="Aguilar M."/>
            <person name="Claverie J.M."/>
            <person name="Frickenhaus S."/>
            <person name="Gonzalez K."/>
            <person name="Herman E.K."/>
            <person name="Lin Y.C."/>
            <person name="Napier J."/>
            <person name="Ogata H."/>
            <person name="Sarno A.F."/>
            <person name="Shmutz J."/>
            <person name="Schroeder D."/>
            <person name="de Vargas C."/>
            <person name="Verret F."/>
            <person name="von Dassow P."/>
            <person name="Valentin K."/>
            <person name="Van de Peer Y."/>
            <person name="Wheeler G."/>
            <person name="Dacks J.B."/>
            <person name="Delwiche C.F."/>
            <person name="Dyhrman S.T."/>
            <person name="Glockner G."/>
            <person name="John U."/>
            <person name="Richards T."/>
            <person name="Worden A.Z."/>
            <person name="Zhang X."/>
            <person name="Grigoriev I.V."/>
            <person name="Allen A.E."/>
            <person name="Bidle K."/>
            <person name="Borodovsky M."/>
            <person name="Bowler C."/>
            <person name="Brownlee C."/>
            <person name="Cock J.M."/>
            <person name="Elias M."/>
            <person name="Gladyshev V.N."/>
            <person name="Groth M."/>
            <person name="Guda C."/>
            <person name="Hadaegh A."/>
            <person name="Iglesias-Rodriguez M.D."/>
            <person name="Jenkins J."/>
            <person name="Jones B.M."/>
            <person name="Lawson T."/>
            <person name="Leese F."/>
            <person name="Lindquist E."/>
            <person name="Lobanov A."/>
            <person name="Lomsadze A."/>
            <person name="Malik S.B."/>
            <person name="Marsh M.E."/>
            <person name="Mackinder L."/>
            <person name="Mock T."/>
            <person name="Mueller-Roeber B."/>
            <person name="Pagarete A."/>
            <person name="Parker M."/>
            <person name="Probert I."/>
            <person name="Quesneville H."/>
            <person name="Raines C."/>
            <person name="Rensing S.A."/>
            <person name="Riano-Pachon D.M."/>
            <person name="Richier S."/>
            <person name="Rokitta S."/>
            <person name="Shiraiwa Y."/>
            <person name="Soanes D.M."/>
            <person name="van der Giezen M."/>
            <person name="Wahlund T.M."/>
            <person name="Williams B."/>
            <person name="Wilson W."/>
            <person name="Wolfe G."/>
            <person name="Wurch L.L."/>
        </authorList>
    </citation>
    <scope>NUCLEOTIDE SEQUENCE</scope>
</reference>
<sequence>MVQQSAATPVDLAVVCVAMTDQVAEVSTSVLASIEKRDGRGGWVALEPGDQTSPRELSTGTAQGLHEKLRAGGCSIKISAGGSGANTLRMFAWLSHANSSCFLSAVGTDESGSIFLNVLREEGLDSVLPVRTGATGGAHILVPPNGDRIIVFDDDTALKRLATSADEVGVAFGPVLRQSRVAYLTGWLCAVMGGTARVAFDLAGANTVVATNLSAEFLCKGSLFTDGLLTVLSGRVSVCFGNESEFGALADSCGCDEPATTVQTFPARPIEPQSIVDTTGAGDSFAAGFLASLVKQRCRRNCEVDVKACAELGATASWHTLQRSGFDLGSDNPAEEHVNRE</sequence>
<dbReference type="SUPFAM" id="SSF53613">
    <property type="entry name" value="Ribokinase-like"/>
    <property type="match status" value="1"/>
</dbReference>
<dbReference type="PaxDb" id="2903-EOD37219"/>
<accession>A0A0D3KN84</accession>
<dbReference type="Gene3D" id="3.40.1190.20">
    <property type="match status" value="2"/>
</dbReference>
<keyword evidence="9 11" id="KW-0067">ATP-binding</keyword>
<keyword evidence="8 11" id="KW-0418">Kinase</keyword>
<dbReference type="GeneID" id="17282531"/>
<dbReference type="InterPro" id="IPR011611">
    <property type="entry name" value="PfkB_dom"/>
</dbReference>
<dbReference type="KEGG" id="ehx:EMIHUDRAFT_225630"/>
<reference evidence="13" key="2">
    <citation type="submission" date="2024-10" db="UniProtKB">
        <authorList>
            <consortium name="EnsemblProtists"/>
        </authorList>
    </citation>
    <scope>IDENTIFICATION</scope>
</reference>
<dbReference type="RefSeq" id="XP_005789648.1">
    <property type="nucleotide sequence ID" value="XM_005789591.1"/>
</dbReference>
<evidence type="ECO:0000256" key="4">
    <source>
        <dbReference type="ARBA" id="ARBA00012119"/>
    </source>
</evidence>
<dbReference type="UniPathway" id="UPA00588">
    <property type="reaction ID" value="UER00659"/>
</dbReference>
<keyword evidence="5 11" id="KW-0808">Transferase</keyword>
<dbReference type="GO" id="GO:0005829">
    <property type="term" value="C:cytosol"/>
    <property type="evidence" value="ECO:0007669"/>
    <property type="project" value="TreeGrafter"/>
</dbReference>
<evidence type="ECO:0000256" key="11">
    <source>
        <dbReference type="RuleBase" id="RU368116"/>
    </source>
</evidence>
<comment type="function">
    <text evidence="11">ATP dependent phosphorylation of adenosine and other related nucleoside analogs to monophosphate derivatives.</text>
</comment>
<evidence type="ECO:0000313" key="14">
    <source>
        <dbReference type="Proteomes" id="UP000013827"/>
    </source>
</evidence>
<organism evidence="13 14">
    <name type="scientific">Emiliania huxleyi (strain CCMP1516)</name>
    <dbReference type="NCBI Taxonomy" id="280463"/>
    <lineage>
        <taxon>Eukaryota</taxon>
        <taxon>Haptista</taxon>
        <taxon>Haptophyta</taxon>
        <taxon>Prymnesiophyceae</taxon>
        <taxon>Isochrysidales</taxon>
        <taxon>Noelaerhabdaceae</taxon>
        <taxon>Emiliania</taxon>
    </lineage>
</organism>
<evidence type="ECO:0000256" key="9">
    <source>
        <dbReference type="ARBA" id="ARBA00022840"/>
    </source>
</evidence>
<dbReference type="EC" id="2.7.1.20" evidence="4 11"/>
<dbReference type="InterPro" id="IPR029056">
    <property type="entry name" value="Ribokinase-like"/>
</dbReference>
<keyword evidence="7 11" id="KW-0547">Nucleotide-binding</keyword>
<evidence type="ECO:0000256" key="7">
    <source>
        <dbReference type="ARBA" id="ARBA00022741"/>
    </source>
</evidence>
<dbReference type="GO" id="GO:0004001">
    <property type="term" value="F:adenosine kinase activity"/>
    <property type="evidence" value="ECO:0007669"/>
    <property type="project" value="UniProtKB-UniRule"/>
</dbReference>
<evidence type="ECO:0000256" key="8">
    <source>
        <dbReference type="ARBA" id="ARBA00022777"/>
    </source>
</evidence>
<dbReference type="eggNOG" id="KOG2854">
    <property type="taxonomic scope" value="Eukaryota"/>
</dbReference>
<dbReference type="Pfam" id="PF00294">
    <property type="entry name" value="PfkB"/>
    <property type="match status" value="1"/>
</dbReference>
<evidence type="ECO:0000313" key="13">
    <source>
        <dbReference type="EnsemblProtists" id="EOD37219"/>
    </source>
</evidence>
<dbReference type="AlphaFoldDB" id="A0A0D3KN84"/>
<keyword evidence="14" id="KW-1185">Reference proteome</keyword>
<keyword evidence="11" id="KW-0460">Magnesium</keyword>
<proteinExistence type="inferred from homology"/>
<dbReference type="PANTHER" id="PTHR45769">
    <property type="entry name" value="ADENOSINE KINASE"/>
    <property type="match status" value="1"/>
</dbReference>
<dbReference type="HOGENOM" id="CLU_814916_0_0_1"/>
<comment type="catalytic activity">
    <reaction evidence="11">
        <text>adenosine + ATP = AMP + ADP + H(+)</text>
        <dbReference type="Rhea" id="RHEA:20824"/>
        <dbReference type="ChEBI" id="CHEBI:15378"/>
        <dbReference type="ChEBI" id="CHEBI:16335"/>
        <dbReference type="ChEBI" id="CHEBI:30616"/>
        <dbReference type="ChEBI" id="CHEBI:456215"/>
        <dbReference type="ChEBI" id="CHEBI:456216"/>
        <dbReference type="EC" id="2.7.1.20"/>
    </reaction>
</comment>
<protein>
    <recommendedName>
        <fullName evidence="4 11">Adenosine kinase</fullName>
        <shortName evidence="11">AK</shortName>
        <ecNumber evidence="4 11">2.7.1.20</ecNumber>
    </recommendedName>
    <alternativeName>
        <fullName evidence="11">Adenosine 5'-phosphotransferase</fullName>
    </alternativeName>
</protein>
<dbReference type="InterPro" id="IPR002173">
    <property type="entry name" value="Carboh/pur_kinase_PfkB_CS"/>
</dbReference>
<dbReference type="GO" id="GO:0005634">
    <property type="term" value="C:nucleus"/>
    <property type="evidence" value="ECO:0007669"/>
    <property type="project" value="TreeGrafter"/>
</dbReference>
<feature type="active site" description="Proton acceptor" evidence="10">
    <location>
        <position position="283"/>
    </location>
</feature>
<dbReference type="Proteomes" id="UP000013827">
    <property type="component" value="Unassembled WGS sequence"/>
</dbReference>
<dbReference type="InterPro" id="IPR001805">
    <property type="entry name" value="Adenokinase"/>
</dbReference>
<comment type="similarity">
    <text evidence="3 11">Belongs to the carbohydrate kinase PfkB family.</text>
</comment>
<comment type="cofactor">
    <cofactor evidence="1 11">
        <name>Mg(2+)</name>
        <dbReference type="ChEBI" id="CHEBI:18420"/>
    </cofactor>
</comment>
<feature type="domain" description="Carbohydrate kinase PfkB" evidence="12">
    <location>
        <begin position="76"/>
        <end position="263"/>
    </location>
</feature>
<dbReference type="PROSITE" id="PS00584">
    <property type="entry name" value="PFKB_KINASES_2"/>
    <property type="match status" value="1"/>
</dbReference>
<evidence type="ECO:0000256" key="3">
    <source>
        <dbReference type="ARBA" id="ARBA00010688"/>
    </source>
</evidence>
<evidence type="ECO:0000256" key="10">
    <source>
        <dbReference type="PIRSR" id="PIRSR601805-1"/>
    </source>
</evidence>
<dbReference type="STRING" id="2903.R1FUP0"/>
<dbReference type="GO" id="GO:0005524">
    <property type="term" value="F:ATP binding"/>
    <property type="evidence" value="ECO:0007669"/>
    <property type="project" value="UniProtKB-UniRule"/>
</dbReference>
<dbReference type="PANTHER" id="PTHR45769:SF3">
    <property type="entry name" value="ADENOSINE KINASE"/>
    <property type="match status" value="1"/>
</dbReference>
<dbReference type="EnsemblProtists" id="EOD37219">
    <property type="protein sequence ID" value="EOD37219"/>
    <property type="gene ID" value="EMIHUDRAFT_225630"/>
</dbReference>
<evidence type="ECO:0000259" key="12">
    <source>
        <dbReference type="Pfam" id="PF00294"/>
    </source>
</evidence>
<keyword evidence="6 11" id="KW-0660">Purine salvage</keyword>
<dbReference type="GO" id="GO:0006144">
    <property type="term" value="P:purine nucleobase metabolic process"/>
    <property type="evidence" value="ECO:0007669"/>
    <property type="project" value="TreeGrafter"/>
</dbReference>
<dbReference type="GO" id="GO:0006166">
    <property type="term" value="P:purine ribonucleoside salvage"/>
    <property type="evidence" value="ECO:0007669"/>
    <property type="project" value="UniProtKB-KW"/>
</dbReference>
<evidence type="ECO:0000256" key="1">
    <source>
        <dbReference type="ARBA" id="ARBA00001946"/>
    </source>
</evidence>
<evidence type="ECO:0000256" key="6">
    <source>
        <dbReference type="ARBA" id="ARBA00022726"/>
    </source>
</evidence>
<comment type="pathway">
    <text evidence="2 11">Purine metabolism; AMP biosynthesis via salvage pathway; AMP from adenosine: step 1/1.</text>
</comment>